<keyword evidence="6" id="KW-0472">Membrane</keyword>
<evidence type="ECO:0000256" key="1">
    <source>
        <dbReference type="ARBA" id="ARBA00004167"/>
    </source>
</evidence>
<evidence type="ECO:0000256" key="8">
    <source>
        <dbReference type="ARBA" id="ARBA00023170"/>
    </source>
</evidence>
<dbReference type="PANTHER" id="PTHR19331">
    <property type="entry name" value="SCAVENGER RECEPTOR DOMAIN-CONTAINING"/>
    <property type="match status" value="1"/>
</dbReference>
<dbReference type="InterPro" id="IPR001190">
    <property type="entry name" value="SRCR"/>
</dbReference>
<feature type="disulfide bond" evidence="13">
    <location>
        <begin position="423"/>
        <end position="433"/>
    </location>
</feature>
<keyword evidence="3" id="KW-0732">Signal</keyword>
<reference evidence="15" key="3">
    <citation type="submission" date="2025-09" db="UniProtKB">
        <authorList>
            <consortium name="Ensembl"/>
        </authorList>
    </citation>
    <scope>IDENTIFICATION</scope>
</reference>
<evidence type="ECO:0000256" key="2">
    <source>
        <dbReference type="ARBA" id="ARBA00022692"/>
    </source>
</evidence>
<keyword evidence="5" id="KW-1133">Transmembrane helix</keyword>
<dbReference type="GO" id="GO:0016020">
    <property type="term" value="C:membrane"/>
    <property type="evidence" value="ECO:0007669"/>
    <property type="project" value="UniProtKB-SubCell"/>
</dbReference>
<feature type="domain" description="SRCR" evidence="14">
    <location>
        <begin position="454"/>
        <end position="554"/>
    </location>
</feature>
<feature type="domain" description="SRCR" evidence="14">
    <location>
        <begin position="253"/>
        <end position="348"/>
    </location>
</feature>
<name>A0A8C3USE9_CATUS</name>
<evidence type="ECO:0000259" key="14">
    <source>
        <dbReference type="PROSITE" id="PS50287"/>
    </source>
</evidence>
<organism evidence="15 16">
    <name type="scientific">Catharus ustulatus</name>
    <name type="common">Russet-backed thrush</name>
    <name type="synonym">Hylocichla ustulatus</name>
    <dbReference type="NCBI Taxonomy" id="91951"/>
    <lineage>
        <taxon>Eukaryota</taxon>
        <taxon>Metazoa</taxon>
        <taxon>Chordata</taxon>
        <taxon>Craniata</taxon>
        <taxon>Vertebrata</taxon>
        <taxon>Euteleostomi</taxon>
        <taxon>Archelosauria</taxon>
        <taxon>Archosauria</taxon>
        <taxon>Dinosauria</taxon>
        <taxon>Saurischia</taxon>
        <taxon>Theropoda</taxon>
        <taxon>Coelurosauria</taxon>
        <taxon>Aves</taxon>
        <taxon>Neognathae</taxon>
        <taxon>Neoaves</taxon>
        <taxon>Telluraves</taxon>
        <taxon>Australaves</taxon>
        <taxon>Passeriformes</taxon>
        <taxon>Turdidae</taxon>
        <taxon>Catharus</taxon>
    </lineage>
</organism>
<feature type="domain" description="SRCR" evidence="14">
    <location>
        <begin position="35"/>
        <end position="135"/>
    </location>
</feature>
<evidence type="ECO:0000256" key="6">
    <source>
        <dbReference type="ARBA" id="ARBA00023136"/>
    </source>
</evidence>
<evidence type="ECO:0000256" key="9">
    <source>
        <dbReference type="ARBA" id="ARBA00023180"/>
    </source>
</evidence>
<evidence type="ECO:0000256" key="5">
    <source>
        <dbReference type="ARBA" id="ARBA00022989"/>
    </source>
</evidence>
<evidence type="ECO:0000256" key="11">
    <source>
        <dbReference type="ARBA" id="ARBA00064153"/>
    </source>
</evidence>
<evidence type="ECO:0000256" key="7">
    <source>
        <dbReference type="ARBA" id="ARBA00023157"/>
    </source>
</evidence>
<dbReference type="FunFam" id="3.10.250.10:FF:000007">
    <property type="entry name" value="Soluble scavenger receptor cysteine-rich domain-containing protein SSC5D"/>
    <property type="match status" value="3"/>
</dbReference>
<feature type="domain" description="SRCR" evidence="14">
    <location>
        <begin position="140"/>
        <end position="245"/>
    </location>
</feature>
<accession>A0A8C3USE9</accession>
<evidence type="ECO:0000256" key="10">
    <source>
        <dbReference type="ARBA" id="ARBA00058074"/>
    </source>
</evidence>
<comment type="subcellular location">
    <subcellularLocation>
        <location evidence="1">Membrane</location>
        <topology evidence="1">Single-pass membrane protein</topology>
    </subcellularLocation>
</comment>
<feature type="disulfide bond" evidence="13">
    <location>
        <begin position="73"/>
        <end position="134"/>
    </location>
</feature>
<dbReference type="Ensembl" id="ENSCUST00005020580.1">
    <property type="protein sequence ID" value="ENSCUSP00005019834.1"/>
    <property type="gene ID" value="ENSCUSG00005012648.1"/>
</dbReference>
<feature type="disulfide bond" evidence="13">
    <location>
        <begin position="523"/>
        <end position="533"/>
    </location>
</feature>
<dbReference type="AlphaFoldDB" id="A0A8C3USE9"/>
<feature type="disulfide bond" evidence="13">
    <location>
        <begin position="320"/>
        <end position="330"/>
    </location>
</feature>
<dbReference type="Proteomes" id="UP000694563">
    <property type="component" value="Chromosome 35"/>
</dbReference>
<dbReference type="SMART" id="SM00202">
    <property type="entry name" value="SR"/>
    <property type="match status" value="5"/>
</dbReference>
<reference evidence="15" key="2">
    <citation type="submission" date="2025-08" db="UniProtKB">
        <authorList>
            <consortium name="Ensembl"/>
        </authorList>
    </citation>
    <scope>IDENTIFICATION</scope>
</reference>
<proteinExistence type="predicted"/>
<feature type="disulfide bond" evidence="13">
    <location>
        <begin position="379"/>
        <end position="443"/>
    </location>
</feature>
<keyword evidence="4" id="KW-0677">Repeat</keyword>
<feature type="disulfide bond" evidence="13">
    <location>
        <begin position="215"/>
        <end position="225"/>
    </location>
</feature>
<comment type="subunit">
    <text evidence="11">Interacts with LGALS1 and laminin.</text>
</comment>
<comment type="function">
    <text evidence="10">Binds to extracellular matrix proteins. Binds to pathogen-associated molecular patterns (PAMPs) present on the cell walls of Gram-positive and Gram-negative bacteria and fungi, behaving as a pattern recognition receptor (PRR). Induces bacterial and fungal aggregation and subsequent inhibition of PAMP-induced cytokine release. Does not possess intrinsic bactericidal activity. May play a role in the innate defense and homeostasis of certain epithelial surfaces.</text>
</comment>
<keyword evidence="16" id="KW-1185">Reference proteome</keyword>
<evidence type="ECO:0000313" key="15">
    <source>
        <dbReference type="Ensembl" id="ENSCUSP00005019834.1"/>
    </source>
</evidence>
<dbReference type="FunFam" id="3.10.250.10:FF:000009">
    <property type="entry name" value="WC1"/>
    <property type="match status" value="1"/>
</dbReference>
<evidence type="ECO:0000256" key="12">
    <source>
        <dbReference type="ARBA" id="ARBA00069168"/>
    </source>
</evidence>
<feature type="disulfide bond" evidence="13">
    <location>
        <begin position="104"/>
        <end position="114"/>
    </location>
</feature>
<feature type="disulfide bond" evidence="13">
    <location>
        <begin position="479"/>
        <end position="543"/>
    </location>
</feature>
<dbReference type="InterPro" id="IPR036772">
    <property type="entry name" value="SRCR-like_dom_sf"/>
</dbReference>
<reference evidence="15" key="1">
    <citation type="submission" date="2020-10" db="EMBL/GenBank/DDBJ databases">
        <title>Catharus ustulatus (Swainson's thrush) genome, bCatUst1, primary haplotype v2.</title>
        <authorList>
            <person name="Delmore K."/>
            <person name="Vafadar M."/>
            <person name="Formenti G."/>
            <person name="Chow W."/>
            <person name="Pelan S."/>
            <person name="Howe K."/>
            <person name="Rhie A."/>
            <person name="Mountcastle J."/>
            <person name="Haase B."/>
            <person name="Fedrigo O."/>
            <person name="Jarvis E.D."/>
        </authorList>
    </citation>
    <scope>NUCLEOTIDE SEQUENCE [LARGE SCALE GENOMIC DNA]</scope>
</reference>
<dbReference type="PROSITE" id="PS50287">
    <property type="entry name" value="SRCR_2"/>
    <property type="match status" value="5"/>
</dbReference>
<feature type="disulfide bond" evidence="13">
    <location>
        <begin position="60"/>
        <end position="124"/>
    </location>
</feature>
<keyword evidence="7 13" id="KW-1015">Disulfide bond</keyword>
<evidence type="ECO:0000313" key="16">
    <source>
        <dbReference type="Proteomes" id="UP000694563"/>
    </source>
</evidence>
<protein>
    <recommendedName>
        <fullName evidence="12">Soluble scavenger receptor cysteine-rich domain-containing protein SSC5D</fullName>
    </recommendedName>
</protein>
<dbReference type="SUPFAM" id="SSF56487">
    <property type="entry name" value="SRCR-like"/>
    <property type="match status" value="5"/>
</dbReference>
<comment type="caution">
    <text evidence="13">Lacks conserved residue(s) required for the propagation of feature annotation.</text>
</comment>
<evidence type="ECO:0000256" key="4">
    <source>
        <dbReference type="ARBA" id="ARBA00022737"/>
    </source>
</evidence>
<keyword evidence="9" id="KW-0325">Glycoprotein</keyword>
<feature type="disulfide bond" evidence="13">
    <location>
        <begin position="492"/>
        <end position="553"/>
    </location>
</feature>
<dbReference type="PANTHER" id="PTHR19331:SF487">
    <property type="entry name" value="SOLUBLE SCAVENGER RECEPTOR CYSTEINE-RICH DOMAIN-CONTAINING PROTEIN SSC5D"/>
    <property type="match status" value="1"/>
</dbReference>
<feature type="disulfide bond" evidence="13">
    <location>
        <begin position="392"/>
        <end position="453"/>
    </location>
</feature>
<dbReference type="FunFam" id="3.10.250.10:FF:000016">
    <property type="entry name" value="Scavenger receptor cysteine-rich protein type 12"/>
    <property type="match status" value="1"/>
</dbReference>
<dbReference type="Gene3D" id="3.10.250.10">
    <property type="entry name" value="SRCR-like domain"/>
    <property type="match status" value="5"/>
</dbReference>
<feature type="domain" description="SRCR" evidence="14">
    <location>
        <begin position="354"/>
        <end position="454"/>
    </location>
</feature>
<evidence type="ECO:0000256" key="3">
    <source>
        <dbReference type="ARBA" id="ARBA00022729"/>
    </source>
</evidence>
<evidence type="ECO:0000256" key="13">
    <source>
        <dbReference type="PROSITE-ProRule" id="PRU00196"/>
    </source>
</evidence>
<keyword evidence="2" id="KW-0812">Transmembrane</keyword>
<keyword evidence="8" id="KW-0675">Receptor</keyword>
<dbReference type="PRINTS" id="PR00258">
    <property type="entry name" value="SPERACTRCPTR"/>
</dbReference>
<sequence>MDRCAQAHLNRCAQVCSPTSAAPPPVPGEPQEGQVRLAGGPHRCAGRVEVFHAGRWGTVCDDAWDLADAQVSCRQVRCGPALWAPGAAQFGRGSGVIWLDETRCTGSEAHLAECPARAWGRNDCYHGEDAGAVCPEPPHLRLAGGGHRCQGRVELLHLGRWAGVCGHTWGQPEAQVVCRYLGCGSPDAPGDTPGDTPGHTPGDTPGQVWLEQVSCKGTESDLKQCRAGPWREHTCHSEDAGVVCSGLADLTHLRLTEGPHRCAGRVQVLHEGRWGGVCALTWATPAADVTCRSLGCGPALRAGQVSVGREELTWVESLRCNGSEGNLLECQVRLWGAPYCPHATVTCEPQEGQVRLAGGPHRCAGRVEVFHAGRWGTVCDDAWDLADAQVSCRQVRCGPALWAPGAARFGEGAGPIWLDGLRCAGTEAHLAECPARPWGEHTCNHVEDASAICVRLSGAPDRCAGRVEVLHEHLWGTVCDDAWGLRQAQVLCAHLGCGRALEAPGAARYGRGAGPIWLDDVTCAGDEPHLLKCAHRAWGEHNCHHGEDAGVVCAGVCRYDQVCTGEHGQVCAGVLRCAQVRHGQVRVWTGEIWTGTDRYAQVSPGVHR</sequence>
<dbReference type="Pfam" id="PF00530">
    <property type="entry name" value="SRCR"/>
    <property type="match status" value="5"/>
</dbReference>